<gene>
    <name evidence="1" type="ORF">BKA19_3752</name>
</gene>
<dbReference type="OrthoDB" id="9805171at2"/>
<keyword evidence="1" id="KW-0489">Methyltransferase</keyword>
<keyword evidence="2" id="KW-1185">Reference proteome</keyword>
<dbReference type="CDD" id="cd02440">
    <property type="entry name" value="AdoMet_MTases"/>
    <property type="match status" value="1"/>
</dbReference>
<dbReference type="Pfam" id="PF13489">
    <property type="entry name" value="Methyltransf_23"/>
    <property type="match status" value="1"/>
</dbReference>
<dbReference type="EMBL" id="SHKV01000001">
    <property type="protein sequence ID" value="RZU34003.1"/>
    <property type="molecule type" value="Genomic_DNA"/>
</dbReference>
<evidence type="ECO:0000313" key="1">
    <source>
        <dbReference type="EMBL" id="RZU34003.1"/>
    </source>
</evidence>
<dbReference type="GO" id="GO:0008168">
    <property type="term" value="F:methyltransferase activity"/>
    <property type="evidence" value="ECO:0007669"/>
    <property type="project" value="UniProtKB-KW"/>
</dbReference>
<sequence length="238" mass="25341">MTEQESGGWGAPLYEAVLDATGTGPGTTVLDLGCGAGRFARAATDRGAHVTGVDLDDDAVALAAAAVPEGTFLVRNAQDPPRGPFDVVAAVQLLMHVRDPIAVLRRAGRAGGVVAATVWGRERECDLRVFEEAFAPWAGPRRPSRGSSVSEPARLRATAERAGLVVEQLEQVAVPFDYPDDEAMFHALMAAPLARAVAQRTDPGSLRTAVLEHLEPYRTADGGYRLQNLVRLLVARPR</sequence>
<comment type="caution">
    <text evidence="1">The sequence shown here is derived from an EMBL/GenBank/DDBJ whole genome shotgun (WGS) entry which is preliminary data.</text>
</comment>
<dbReference type="SUPFAM" id="SSF53335">
    <property type="entry name" value="S-adenosyl-L-methionine-dependent methyltransferases"/>
    <property type="match status" value="1"/>
</dbReference>
<reference evidence="1 2" key="1">
    <citation type="submission" date="2019-02" db="EMBL/GenBank/DDBJ databases">
        <title>Sequencing the genomes of 1000 actinobacteria strains.</title>
        <authorList>
            <person name="Klenk H.-P."/>
        </authorList>
    </citation>
    <scope>NUCLEOTIDE SEQUENCE [LARGE SCALE GENOMIC DNA]</scope>
    <source>
        <strain evidence="1 2">DSM 44509</strain>
    </source>
</reference>
<organism evidence="1 2">
    <name type="scientific">Blastococcus saxobsidens</name>
    <dbReference type="NCBI Taxonomy" id="138336"/>
    <lineage>
        <taxon>Bacteria</taxon>
        <taxon>Bacillati</taxon>
        <taxon>Actinomycetota</taxon>
        <taxon>Actinomycetes</taxon>
        <taxon>Geodermatophilales</taxon>
        <taxon>Geodermatophilaceae</taxon>
        <taxon>Blastococcus</taxon>
    </lineage>
</organism>
<dbReference type="RefSeq" id="WP_104529201.1">
    <property type="nucleotide sequence ID" value="NZ_POQT01000023.1"/>
</dbReference>
<keyword evidence="1" id="KW-0808">Transferase</keyword>
<dbReference type="PANTHER" id="PTHR43861">
    <property type="entry name" value="TRANS-ACONITATE 2-METHYLTRANSFERASE-RELATED"/>
    <property type="match status" value="1"/>
</dbReference>
<protein>
    <submittedName>
        <fullName evidence="1">Methyltransferase family protein</fullName>
    </submittedName>
</protein>
<evidence type="ECO:0000313" key="2">
    <source>
        <dbReference type="Proteomes" id="UP000292507"/>
    </source>
</evidence>
<dbReference type="Gene3D" id="3.40.50.150">
    <property type="entry name" value="Vaccinia Virus protein VP39"/>
    <property type="match status" value="1"/>
</dbReference>
<dbReference type="InterPro" id="IPR029063">
    <property type="entry name" value="SAM-dependent_MTases_sf"/>
</dbReference>
<proteinExistence type="predicted"/>
<dbReference type="GO" id="GO:0032259">
    <property type="term" value="P:methylation"/>
    <property type="evidence" value="ECO:0007669"/>
    <property type="project" value="UniProtKB-KW"/>
</dbReference>
<dbReference type="Proteomes" id="UP000292507">
    <property type="component" value="Unassembled WGS sequence"/>
</dbReference>
<accession>A0A4Q7YBZ8</accession>
<dbReference type="AlphaFoldDB" id="A0A4Q7YBZ8"/>
<name>A0A4Q7YBZ8_9ACTN</name>